<sequence>MLAPTTLLLLLATAALAQLPAEPTLNARCPRPAAACVDLVETCLGNVVQQVRPPPSRLPLASLPLPPRLLCAALTGAQYNLSTNPACVQAFECLIQGGQLFELVCCSVPDLYFCAKTKGLDYAALMLGAGAGSA</sequence>
<name>A0A9P3GST1_9APHY</name>
<feature type="signal peptide" evidence="1">
    <location>
        <begin position="1"/>
        <end position="17"/>
    </location>
</feature>
<evidence type="ECO:0008006" key="4">
    <source>
        <dbReference type="Google" id="ProtNLM"/>
    </source>
</evidence>
<protein>
    <recommendedName>
        <fullName evidence="4">Hydrophobin</fullName>
    </recommendedName>
</protein>
<feature type="chain" id="PRO_5040234142" description="Hydrophobin" evidence="1">
    <location>
        <begin position="18"/>
        <end position="134"/>
    </location>
</feature>
<gene>
    <name evidence="2" type="ORF">PsYK624_151170</name>
</gene>
<evidence type="ECO:0000313" key="2">
    <source>
        <dbReference type="EMBL" id="GJE98880.1"/>
    </source>
</evidence>
<evidence type="ECO:0000313" key="3">
    <source>
        <dbReference type="Proteomes" id="UP000703269"/>
    </source>
</evidence>
<dbReference type="AlphaFoldDB" id="A0A9P3GST1"/>
<organism evidence="2 3">
    <name type="scientific">Phanerochaete sordida</name>
    <dbReference type="NCBI Taxonomy" id="48140"/>
    <lineage>
        <taxon>Eukaryota</taxon>
        <taxon>Fungi</taxon>
        <taxon>Dikarya</taxon>
        <taxon>Basidiomycota</taxon>
        <taxon>Agaricomycotina</taxon>
        <taxon>Agaricomycetes</taxon>
        <taxon>Polyporales</taxon>
        <taxon>Phanerochaetaceae</taxon>
        <taxon>Phanerochaete</taxon>
    </lineage>
</organism>
<evidence type="ECO:0000256" key="1">
    <source>
        <dbReference type="SAM" id="SignalP"/>
    </source>
</evidence>
<dbReference type="Proteomes" id="UP000703269">
    <property type="component" value="Unassembled WGS sequence"/>
</dbReference>
<reference evidence="2 3" key="1">
    <citation type="submission" date="2021-08" db="EMBL/GenBank/DDBJ databases">
        <title>Draft Genome Sequence of Phanerochaete sordida strain YK-624.</title>
        <authorList>
            <person name="Mori T."/>
            <person name="Dohra H."/>
            <person name="Suzuki T."/>
            <person name="Kawagishi H."/>
            <person name="Hirai H."/>
        </authorList>
    </citation>
    <scope>NUCLEOTIDE SEQUENCE [LARGE SCALE GENOMIC DNA]</scope>
    <source>
        <strain evidence="2 3">YK-624</strain>
    </source>
</reference>
<keyword evidence="1" id="KW-0732">Signal</keyword>
<comment type="caution">
    <text evidence="2">The sequence shown here is derived from an EMBL/GenBank/DDBJ whole genome shotgun (WGS) entry which is preliminary data.</text>
</comment>
<proteinExistence type="predicted"/>
<accession>A0A9P3GST1</accession>
<dbReference type="EMBL" id="BPQB01000096">
    <property type="protein sequence ID" value="GJE98880.1"/>
    <property type="molecule type" value="Genomic_DNA"/>
</dbReference>
<keyword evidence="3" id="KW-1185">Reference proteome</keyword>